<accession>A0A5D4U7V7</accession>
<dbReference type="InterPro" id="IPR000639">
    <property type="entry name" value="Epox_hydrolase-like"/>
</dbReference>
<protein>
    <submittedName>
        <fullName evidence="3">Alpha/beta hydrolase</fullName>
    </submittedName>
</protein>
<dbReference type="Pfam" id="PF00561">
    <property type="entry name" value="Abhydrolase_1"/>
    <property type="match status" value="1"/>
</dbReference>
<gene>
    <name evidence="3" type="ORF">FZC80_02270</name>
</gene>
<dbReference type="InterPro" id="IPR050266">
    <property type="entry name" value="AB_hydrolase_sf"/>
</dbReference>
<dbReference type="GO" id="GO:0016020">
    <property type="term" value="C:membrane"/>
    <property type="evidence" value="ECO:0007669"/>
    <property type="project" value="TreeGrafter"/>
</dbReference>
<evidence type="ECO:0000313" key="3">
    <source>
        <dbReference type="EMBL" id="TYS83179.1"/>
    </source>
</evidence>
<dbReference type="Proteomes" id="UP000325054">
    <property type="component" value="Unassembled WGS sequence"/>
</dbReference>
<dbReference type="OrthoDB" id="9775557at2"/>
<evidence type="ECO:0000313" key="4">
    <source>
        <dbReference type="Proteomes" id="UP000325054"/>
    </source>
</evidence>
<dbReference type="AlphaFoldDB" id="A0A5D4U7V7"/>
<dbReference type="EMBL" id="VTEW01000002">
    <property type="protein sequence ID" value="TYS83179.1"/>
    <property type="molecule type" value="Genomic_DNA"/>
</dbReference>
<dbReference type="InterPro" id="IPR029058">
    <property type="entry name" value="AB_hydrolase_fold"/>
</dbReference>
<proteinExistence type="predicted"/>
<name>A0A5D4U7V7_9BACI</name>
<dbReference type="RefSeq" id="WP_148990670.1">
    <property type="nucleotide sequence ID" value="NZ_VTEW01000002.1"/>
</dbReference>
<dbReference type="Gene3D" id="3.40.50.1820">
    <property type="entry name" value="alpha/beta hydrolase"/>
    <property type="match status" value="1"/>
</dbReference>
<dbReference type="InterPro" id="IPR000073">
    <property type="entry name" value="AB_hydrolase_1"/>
</dbReference>
<organism evidence="3 4">
    <name type="scientific">Rossellomorea aquimaris</name>
    <dbReference type="NCBI Taxonomy" id="189382"/>
    <lineage>
        <taxon>Bacteria</taxon>
        <taxon>Bacillati</taxon>
        <taxon>Bacillota</taxon>
        <taxon>Bacilli</taxon>
        <taxon>Bacillales</taxon>
        <taxon>Bacillaceae</taxon>
        <taxon>Rossellomorea</taxon>
    </lineage>
</organism>
<dbReference type="SUPFAM" id="SSF53474">
    <property type="entry name" value="alpha/beta-Hydrolases"/>
    <property type="match status" value="1"/>
</dbReference>
<reference evidence="3 4" key="1">
    <citation type="submission" date="2019-08" db="EMBL/GenBank/DDBJ databases">
        <title>Bacillus genomes from the desert of Cuatro Cienegas, Coahuila.</title>
        <authorList>
            <person name="Olmedo-Alvarez G."/>
        </authorList>
    </citation>
    <scope>NUCLEOTIDE SEQUENCE [LARGE SCALE GENOMIC DNA]</scope>
    <source>
        <strain evidence="3 4">CH451a_14T</strain>
    </source>
</reference>
<dbReference type="PANTHER" id="PTHR43798">
    <property type="entry name" value="MONOACYLGLYCEROL LIPASE"/>
    <property type="match status" value="1"/>
</dbReference>
<keyword evidence="1 3" id="KW-0378">Hydrolase</keyword>
<feature type="domain" description="AB hydrolase-1" evidence="2">
    <location>
        <begin position="24"/>
        <end position="267"/>
    </location>
</feature>
<evidence type="ECO:0000259" key="2">
    <source>
        <dbReference type="Pfam" id="PF00561"/>
    </source>
</evidence>
<dbReference type="GO" id="GO:0016787">
    <property type="term" value="F:hydrolase activity"/>
    <property type="evidence" value="ECO:0007669"/>
    <property type="project" value="UniProtKB-KW"/>
</dbReference>
<dbReference type="PANTHER" id="PTHR43798:SF31">
    <property type="entry name" value="AB HYDROLASE SUPERFAMILY PROTEIN YCLE"/>
    <property type="match status" value="1"/>
</dbReference>
<evidence type="ECO:0000256" key="1">
    <source>
        <dbReference type="ARBA" id="ARBA00022801"/>
    </source>
</evidence>
<dbReference type="PRINTS" id="PR00412">
    <property type="entry name" value="EPOXHYDRLASE"/>
</dbReference>
<comment type="caution">
    <text evidence="3">The sequence shown here is derived from an EMBL/GenBank/DDBJ whole genome shotgun (WGS) entry which is preliminary data.</text>
</comment>
<sequence length="281" mass="32707">MRNKVMMIEGKTVSYYVYGDESQPAVILLHGLAGSSLFSFFELVQLLKEEFHLILIDQPGHGKSTPFCQEEDYLFSSMAIWYDKVFEKVIGRPFYLAGHSWGADVALHYTRKFGWKIKGLILLDGAITYPHFQEEMTFDISYNGWKEYVEKAEYSQWQDVINEYQLYTTSWNQLKEESLKTIIKNDGKYSLVASEFTILAIIKAFFKEPFYSAYRHIQLPVLLLLAEKPEELESARQRGVAQMRKEICDISVTRINGSGHMLQWDEPEKVASIMREWIMGM</sequence>